<protein>
    <submittedName>
        <fullName evidence="1">DUF1499 domain-containing protein</fullName>
    </submittedName>
</protein>
<accession>A0A2T1KQ35</accession>
<dbReference type="RefSeq" id="WP_106761426.1">
    <property type="nucleotide sequence ID" value="NZ_PXNP01000016.1"/>
</dbReference>
<dbReference type="PROSITE" id="PS51257">
    <property type="entry name" value="PROKAR_LIPOPROTEIN"/>
    <property type="match status" value="1"/>
</dbReference>
<evidence type="ECO:0000313" key="1">
    <source>
        <dbReference type="EMBL" id="PSF12148.1"/>
    </source>
</evidence>
<sequence length="150" mass="16580">MRNIIIALSTLWLAGCSATENVPPTGTRFTLDGCPPFMNCVSTSATESQHAINPIRLREPLNESSWAIIKAEALTLPGASLNHVRFGYANITCYSDIFGFPDYLEILVDPEQLQLNVRSQSRLGFADMGVNRDRVERLRSRLVARGIAAE</sequence>
<dbReference type="PANTHER" id="PTHR34801:SF6">
    <property type="entry name" value="SLL1620 PROTEIN"/>
    <property type="match status" value="1"/>
</dbReference>
<keyword evidence="2" id="KW-1185">Reference proteome</keyword>
<evidence type="ECO:0000313" key="2">
    <source>
        <dbReference type="Proteomes" id="UP000239866"/>
    </source>
</evidence>
<dbReference type="OrthoDB" id="9793534at2"/>
<name>A0A2T1KQ35_9GAMM</name>
<organism evidence="1 2">
    <name type="scientific">Marinobacter fuscus</name>
    <dbReference type="NCBI Taxonomy" id="2109942"/>
    <lineage>
        <taxon>Bacteria</taxon>
        <taxon>Pseudomonadati</taxon>
        <taxon>Pseudomonadota</taxon>
        <taxon>Gammaproteobacteria</taxon>
        <taxon>Pseudomonadales</taxon>
        <taxon>Marinobacteraceae</taxon>
        <taxon>Marinobacter</taxon>
    </lineage>
</organism>
<dbReference type="InterPro" id="IPR010865">
    <property type="entry name" value="DUF1499"/>
</dbReference>
<gene>
    <name evidence="1" type="ORF">C7H09_04520</name>
</gene>
<comment type="caution">
    <text evidence="1">The sequence shown here is derived from an EMBL/GenBank/DDBJ whole genome shotgun (WGS) entry which is preliminary data.</text>
</comment>
<dbReference type="AlphaFoldDB" id="A0A2T1KQ35"/>
<dbReference type="Proteomes" id="UP000239866">
    <property type="component" value="Unassembled WGS sequence"/>
</dbReference>
<dbReference type="Pfam" id="PF07386">
    <property type="entry name" value="DUF1499"/>
    <property type="match status" value="1"/>
</dbReference>
<reference evidence="1 2" key="1">
    <citation type="submission" date="2018-03" db="EMBL/GenBank/DDBJ databases">
        <title>Marinobacter brunus sp. nov., a marine bacterium of Gamma-proteobacteria isolated from the surface seawater of the South China Sea.</title>
        <authorList>
            <person name="Cheng H."/>
            <person name="Wu Y.-H."/>
            <person name="Xamxidin M."/>
            <person name="Xu X.-W."/>
        </authorList>
    </citation>
    <scope>NUCLEOTIDE SEQUENCE [LARGE SCALE GENOMIC DNA]</scope>
    <source>
        <strain evidence="1 2">NH169-3</strain>
    </source>
</reference>
<dbReference type="PIRSF" id="PIRSF026426">
    <property type="entry name" value="DUF1499"/>
    <property type="match status" value="1"/>
</dbReference>
<dbReference type="PANTHER" id="PTHR34801">
    <property type="entry name" value="EXPRESSED PROTEIN"/>
    <property type="match status" value="1"/>
</dbReference>
<dbReference type="EMBL" id="PXNP01000016">
    <property type="protein sequence ID" value="PSF12148.1"/>
    <property type="molecule type" value="Genomic_DNA"/>
</dbReference>
<proteinExistence type="predicted"/>